<reference evidence="5" key="1">
    <citation type="submission" date="2022-11" db="UniProtKB">
        <authorList>
            <consortium name="WormBaseParasite"/>
        </authorList>
    </citation>
    <scope>IDENTIFICATION</scope>
</reference>
<feature type="region of interest" description="Disordered" evidence="2">
    <location>
        <begin position="238"/>
        <end position="409"/>
    </location>
</feature>
<evidence type="ECO:0000313" key="4">
    <source>
        <dbReference type="Proteomes" id="UP000887540"/>
    </source>
</evidence>
<feature type="compositionally biased region" description="Low complexity" evidence="2">
    <location>
        <begin position="357"/>
        <end position="366"/>
    </location>
</feature>
<feature type="compositionally biased region" description="Gly residues" evidence="2">
    <location>
        <begin position="368"/>
        <end position="377"/>
    </location>
</feature>
<dbReference type="InterPro" id="IPR008160">
    <property type="entry name" value="Collagen"/>
</dbReference>
<dbReference type="PANTHER" id="PTHR24637">
    <property type="entry name" value="COLLAGEN"/>
    <property type="match status" value="1"/>
</dbReference>
<protein>
    <submittedName>
        <fullName evidence="5">Col_cuticle_N domain-containing protein</fullName>
    </submittedName>
</protein>
<proteinExistence type="predicted"/>
<name>A0A914CVU7_9BILA</name>
<evidence type="ECO:0000256" key="1">
    <source>
        <dbReference type="ARBA" id="ARBA00022737"/>
    </source>
</evidence>
<dbReference type="AlphaFoldDB" id="A0A914CVU7"/>
<feature type="compositionally biased region" description="Pro residues" evidence="2">
    <location>
        <begin position="258"/>
        <end position="278"/>
    </location>
</feature>
<evidence type="ECO:0000256" key="2">
    <source>
        <dbReference type="SAM" id="MobiDB-lite"/>
    </source>
</evidence>
<dbReference type="Proteomes" id="UP000887540">
    <property type="component" value="Unplaced"/>
</dbReference>
<keyword evidence="3" id="KW-0812">Transmembrane</keyword>
<feature type="compositionally biased region" description="Low complexity" evidence="2">
    <location>
        <begin position="300"/>
        <end position="316"/>
    </location>
</feature>
<accession>A0A914CVU7</accession>
<evidence type="ECO:0000256" key="3">
    <source>
        <dbReference type="SAM" id="Phobius"/>
    </source>
</evidence>
<keyword evidence="3" id="KW-0472">Membrane</keyword>
<dbReference type="Pfam" id="PF01391">
    <property type="entry name" value="Collagen"/>
    <property type="match status" value="1"/>
</dbReference>
<feature type="compositionally biased region" description="Low complexity" evidence="2">
    <location>
        <begin position="279"/>
        <end position="289"/>
    </location>
</feature>
<feature type="compositionally biased region" description="Basic and acidic residues" evidence="2">
    <location>
        <begin position="394"/>
        <end position="409"/>
    </location>
</feature>
<feature type="transmembrane region" description="Helical" evidence="3">
    <location>
        <begin position="9"/>
        <end position="32"/>
    </location>
</feature>
<sequence>MDEYESGRLAFIIATILSLTSLCLPVTIIVYLNNELSDIQNVVAREMMTFKEATDELWDELIEIERDPLKNEPNRIKRDNDDDSFLEFLERHSYKGRLRAMKKVYGQEAEKLIFDEIRNSPLKDSTTNLEKIIEDPFAIEEREVMKNSVSSEIRRSPQNYAGNPIGGPSPPAAVPVANKYAPEVQRNGLGNREQSPPQCSTVIRANPKCPIGPAGEAGIPGLDGEAGIYGTPGKPGLSAKDYTSNLQNSNSGCQKCPAGPPGKPGPAGLPGPSGPKGPPGLQSKIVGKPGKPGPPGLSGEVGKPGPEGPAGKPGTTGQSGVKFVKGKAGEKGSRGPIGKPGDPGLPGQNGENGTTGSIGPQGQPGLPGKPGTGGQPGPLGSPGIPGHDAFYCECPKRSKSEDDENFADR</sequence>
<keyword evidence="4" id="KW-1185">Reference proteome</keyword>
<feature type="compositionally biased region" description="Polar residues" evidence="2">
    <location>
        <begin position="241"/>
        <end position="251"/>
    </location>
</feature>
<evidence type="ECO:0000313" key="5">
    <source>
        <dbReference type="WBParaSite" id="ACRNAN_scaffold1533.g7724.t1"/>
    </source>
</evidence>
<dbReference type="WBParaSite" id="ACRNAN_scaffold1533.g7724.t1">
    <property type="protein sequence ID" value="ACRNAN_scaffold1533.g7724.t1"/>
    <property type="gene ID" value="ACRNAN_scaffold1533.g7724"/>
</dbReference>
<keyword evidence="1" id="KW-0677">Repeat</keyword>
<keyword evidence="3" id="KW-1133">Transmembrane helix</keyword>
<organism evidence="4 5">
    <name type="scientific">Acrobeloides nanus</name>
    <dbReference type="NCBI Taxonomy" id="290746"/>
    <lineage>
        <taxon>Eukaryota</taxon>
        <taxon>Metazoa</taxon>
        <taxon>Ecdysozoa</taxon>
        <taxon>Nematoda</taxon>
        <taxon>Chromadorea</taxon>
        <taxon>Rhabditida</taxon>
        <taxon>Tylenchina</taxon>
        <taxon>Cephalobomorpha</taxon>
        <taxon>Cephaloboidea</taxon>
        <taxon>Cephalobidae</taxon>
        <taxon>Acrobeloides</taxon>
    </lineage>
</organism>
<dbReference type="PANTHER" id="PTHR24637:SF236">
    <property type="entry name" value="NEMATODE CUTICLE COLLAGEN N-TERMINAL DOMAIN-CONTAINING PROTEIN"/>
    <property type="match status" value="1"/>
</dbReference>